<organism evidence="1 2">
    <name type="scientific">Chlorogloeopsis fritschii PCC 6912</name>
    <dbReference type="NCBI Taxonomy" id="211165"/>
    <lineage>
        <taxon>Bacteria</taxon>
        <taxon>Bacillati</taxon>
        <taxon>Cyanobacteriota</taxon>
        <taxon>Cyanophyceae</taxon>
        <taxon>Nostocales</taxon>
        <taxon>Chlorogloeopsidaceae</taxon>
        <taxon>Chlorogloeopsis</taxon>
    </lineage>
</organism>
<sequence length="82" mass="9209">MVWNKLQVEFKAGNIPLGRQSILQDARDVYMYNLQEIYPKKFWGVLIGCDNSLTLVVTSRCDSSIFAKILSGAKLSKNLGNV</sequence>
<evidence type="ECO:0000313" key="1">
    <source>
        <dbReference type="EMBL" id="RUR80925.1"/>
    </source>
</evidence>
<name>A0A433NFF7_CHLFR</name>
<dbReference type="AlphaFoldDB" id="A0A433NFF7"/>
<proteinExistence type="predicted"/>
<evidence type="ECO:0000313" key="2">
    <source>
        <dbReference type="Proteomes" id="UP000268857"/>
    </source>
</evidence>
<dbReference type="EMBL" id="RSCJ01000010">
    <property type="protein sequence ID" value="RUR80925.1"/>
    <property type="molecule type" value="Genomic_DNA"/>
</dbReference>
<dbReference type="RefSeq" id="WP_016876247.1">
    <property type="nucleotide sequence ID" value="NZ_AJLN01000069.1"/>
</dbReference>
<gene>
    <name evidence="1" type="ORF">PCC6912_29470</name>
</gene>
<protein>
    <submittedName>
        <fullName evidence="1">Uncharacterized protein</fullName>
    </submittedName>
</protein>
<dbReference type="STRING" id="211165.GCA_000317285_02512"/>
<dbReference type="Proteomes" id="UP000268857">
    <property type="component" value="Unassembled WGS sequence"/>
</dbReference>
<accession>A0A433NFF7</accession>
<keyword evidence="2" id="KW-1185">Reference proteome</keyword>
<reference evidence="1 2" key="1">
    <citation type="journal article" date="2019" name="Genome Biol. Evol.">
        <title>Day and night: Metabolic profiles and evolutionary relationships of six axenic non-marine cyanobacteria.</title>
        <authorList>
            <person name="Will S.E."/>
            <person name="Henke P."/>
            <person name="Boedeker C."/>
            <person name="Huang S."/>
            <person name="Brinkmann H."/>
            <person name="Rohde M."/>
            <person name="Jarek M."/>
            <person name="Friedl T."/>
            <person name="Seufert S."/>
            <person name="Schumacher M."/>
            <person name="Overmann J."/>
            <person name="Neumann-Schaal M."/>
            <person name="Petersen J."/>
        </authorList>
    </citation>
    <scope>NUCLEOTIDE SEQUENCE [LARGE SCALE GENOMIC DNA]</scope>
    <source>
        <strain evidence="1 2">PCC 6912</strain>
    </source>
</reference>
<comment type="caution">
    <text evidence="1">The sequence shown here is derived from an EMBL/GenBank/DDBJ whole genome shotgun (WGS) entry which is preliminary data.</text>
</comment>